<protein>
    <submittedName>
        <fullName evidence="1">TIGR02453 family protein</fullName>
    </submittedName>
</protein>
<evidence type="ECO:0000313" key="1">
    <source>
        <dbReference type="EMBL" id="SER24956.1"/>
    </source>
</evidence>
<dbReference type="Pfam" id="PF09365">
    <property type="entry name" value="DUF2461"/>
    <property type="match status" value="1"/>
</dbReference>
<reference evidence="2" key="1">
    <citation type="submission" date="2016-10" db="EMBL/GenBank/DDBJ databases">
        <authorList>
            <person name="Varghese N."/>
            <person name="Submissions S."/>
        </authorList>
    </citation>
    <scope>NUCLEOTIDE SEQUENCE [LARGE SCALE GENOMIC DNA]</scope>
    <source>
        <strain evidence="2">DSM 15719</strain>
    </source>
</reference>
<dbReference type="Proteomes" id="UP000183658">
    <property type="component" value="Unassembled WGS sequence"/>
</dbReference>
<gene>
    <name evidence="1" type="ORF">SAMN05444355_108155</name>
</gene>
<dbReference type="AlphaFoldDB" id="A0A1H9MML9"/>
<evidence type="ECO:0000313" key="2">
    <source>
        <dbReference type="Proteomes" id="UP000183658"/>
    </source>
</evidence>
<dbReference type="PANTHER" id="PTHR36452:SF1">
    <property type="entry name" value="DUF2461 DOMAIN-CONTAINING PROTEIN"/>
    <property type="match status" value="1"/>
</dbReference>
<sequence>MGFTLSNQTIITRNIKKMENHTIASSSITFLKNLEKNNNRDWFTENKTQYTAAQSNIIAFADQLITLMNAHDAIENGSGKKSLYRIYNDVRFSKDKSPYKPRFALGLQRATTSKRGGYYLHIQPANNFLACGFFSPNSDDLKRIRKDIELNSATWRKILNSKSIKDNFVELAGNKVPTSPRGFAKDHEAIDLIRHKQFILRHNFTDQEVIDPQFVFKANEIFQSVRPFFDYLSVVLTTDLNGETII</sequence>
<proteinExistence type="predicted"/>
<dbReference type="InterPro" id="IPR012808">
    <property type="entry name" value="CHP02453"/>
</dbReference>
<dbReference type="NCBIfam" id="TIGR02453">
    <property type="entry name" value="TIGR02453 family protein"/>
    <property type="match status" value="1"/>
</dbReference>
<dbReference type="InterPro" id="IPR015996">
    <property type="entry name" value="UCP028451"/>
</dbReference>
<dbReference type="PIRSF" id="PIRSF028451">
    <property type="entry name" value="UCP028451"/>
    <property type="match status" value="1"/>
</dbReference>
<name>A0A1H9MML9_FLAFI</name>
<accession>A0A1H9MML9</accession>
<keyword evidence="2" id="KW-1185">Reference proteome</keyword>
<dbReference type="PANTHER" id="PTHR36452">
    <property type="entry name" value="CHROMOSOME 12, WHOLE GENOME SHOTGUN SEQUENCE"/>
    <property type="match status" value="1"/>
</dbReference>
<dbReference type="EMBL" id="FOFZ01000008">
    <property type="protein sequence ID" value="SER24956.1"/>
    <property type="molecule type" value="Genomic_DNA"/>
</dbReference>
<organism evidence="1 2">
    <name type="scientific">Flavobacterium frigoris</name>
    <dbReference type="NCBI Taxonomy" id="229204"/>
    <lineage>
        <taxon>Bacteria</taxon>
        <taxon>Pseudomonadati</taxon>
        <taxon>Bacteroidota</taxon>
        <taxon>Flavobacteriia</taxon>
        <taxon>Flavobacteriales</taxon>
        <taxon>Flavobacteriaceae</taxon>
        <taxon>Flavobacterium</taxon>
    </lineage>
</organism>